<dbReference type="SMART" id="SM00983">
    <property type="entry name" value="TPK_B1_binding"/>
    <property type="match status" value="1"/>
</dbReference>
<sequence length="217" mass="24629">MRIGIVAGGPPESLANLIHYDELIDIWIGADKGSAYIINHQLKLDIAVGDFDSVTEKEMKEIYDRAGQMEKHPVEKDETDLELAVRVAMKNNPDKIYLFGVTGGRLDHELVNIQLLYQFINKDIHAVIVDNSNQLSLYLPGEHKVIKDSDEHYISFLPFTQSVTGLTLKGFYYPLEQKTIEWGTTLCVSNQIFDNYGTFSFDDGILIMIKSIEPFKK</sequence>
<evidence type="ECO:0000256" key="4">
    <source>
        <dbReference type="ARBA" id="ARBA00022840"/>
    </source>
</evidence>
<keyword evidence="2" id="KW-0547">Nucleotide-binding</keyword>
<dbReference type="AlphaFoldDB" id="A0A7C8L5K1"/>
<feature type="domain" description="Thiamin pyrophosphokinase thiamin-binding" evidence="6">
    <location>
        <begin position="141"/>
        <end position="207"/>
    </location>
</feature>
<dbReference type="Gene3D" id="3.40.50.10240">
    <property type="entry name" value="Thiamin pyrophosphokinase, catalytic domain"/>
    <property type="match status" value="1"/>
</dbReference>
<dbReference type="GO" id="GO:0004788">
    <property type="term" value="F:thiamine diphosphokinase activity"/>
    <property type="evidence" value="ECO:0007669"/>
    <property type="project" value="UniProtKB-UniRule"/>
</dbReference>
<evidence type="ECO:0000256" key="3">
    <source>
        <dbReference type="ARBA" id="ARBA00022777"/>
    </source>
</evidence>
<dbReference type="GO" id="GO:0009229">
    <property type="term" value="P:thiamine diphosphate biosynthetic process"/>
    <property type="evidence" value="ECO:0007669"/>
    <property type="project" value="InterPro"/>
</dbReference>
<protein>
    <recommendedName>
        <fullName evidence="5">Thiamine diphosphokinase</fullName>
        <ecNumber evidence="5">2.7.6.2</ecNumber>
    </recommendedName>
</protein>
<dbReference type="EMBL" id="WEID01000015">
    <property type="protein sequence ID" value="KAB8138696.1"/>
    <property type="molecule type" value="Genomic_DNA"/>
</dbReference>
<dbReference type="GO" id="GO:0030975">
    <property type="term" value="F:thiamine binding"/>
    <property type="evidence" value="ECO:0007669"/>
    <property type="project" value="InterPro"/>
</dbReference>
<dbReference type="PANTHER" id="PTHR41299">
    <property type="entry name" value="THIAMINE PYROPHOSPHOKINASE"/>
    <property type="match status" value="1"/>
</dbReference>
<dbReference type="PANTHER" id="PTHR41299:SF1">
    <property type="entry name" value="THIAMINE PYROPHOSPHOKINASE"/>
    <property type="match status" value="1"/>
</dbReference>
<evidence type="ECO:0000313" key="7">
    <source>
        <dbReference type="EMBL" id="KAB8138696.1"/>
    </source>
</evidence>
<name>A0A7C8L5K1_9BACI</name>
<reference evidence="7 8" key="1">
    <citation type="submission" date="2019-10" db="EMBL/GenBank/DDBJ databases">
        <title>Gracilibacillus sp. nov. isolated from rice seeds.</title>
        <authorList>
            <person name="He S."/>
        </authorList>
    </citation>
    <scope>NUCLEOTIDE SEQUENCE [LARGE SCALE GENOMIC DNA]</scope>
    <source>
        <strain evidence="7 8">TD8</strain>
    </source>
</reference>
<dbReference type="InterPro" id="IPR053149">
    <property type="entry name" value="TPK"/>
</dbReference>
<keyword evidence="1 7" id="KW-0808">Transferase</keyword>
<dbReference type="RefSeq" id="WP_153401627.1">
    <property type="nucleotide sequence ID" value="NZ_ML762425.1"/>
</dbReference>
<keyword evidence="3 7" id="KW-0418">Kinase</keyword>
<dbReference type="InterPro" id="IPR007373">
    <property type="entry name" value="Thiamin_PyroPKinase_B1-bd"/>
</dbReference>
<dbReference type="Pfam" id="PF04263">
    <property type="entry name" value="TPK_catalytic"/>
    <property type="match status" value="1"/>
</dbReference>
<dbReference type="EC" id="2.7.6.2" evidence="5"/>
<evidence type="ECO:0000313" key="8">
    <source>
        <dbReference type="Proteomes" id="UP000480246"/>
    </source>
</evidence>
<evidence type="ECO:0000256" key="1">
    <source>
        <dbReference type="ARBA" id="ARBA00022679"/>
    </source>
</evidence>
<evidence type="ECO:0000259" key="6">
    <source>
        <dbReference type="SMART" id="SM00983"/>
    </source>
</evidence>
<dbReference type="Pfam" id="PF04265">
    <property type="entry name" value="TPK_B1_binding"/>
    <property type="match status" value="1"/>
</dbReference>
<dbReference type="InterPro" id="IPR006282">
    <property type="entry name" value="Thi_PPkinase"/>
</dbReference>
<dbReference type="NCBIfam" id="TIGR01378">
    <property type="entry name" value="thi_PPkinase"/>
    <property type="match status" value="1"/>
</dbReference>
<dbReference type="GO" id="GO:0006772">
    <property type="term" value="P:thiamine metabolic process"/>
    <property type="evidence" value="ECO:0007669"/>
    <property type="project" value="UniProtKB-UniRule"/>
</dbReference>
<dbReference type="CDD" id="cd07995">
    <property type="entry name" value="TPK"/>
    <property type="match status" value="1"/>
</dbReference>
<dbReference type="InterPro" id="IPR036759">
    <property type="entry name" value="TPK_catalytic_sf"/>
</dbReference>
<dbReference type="SUPFAM" id="SSF63999">
    <property type="entry name" value="Thiamin pyrophosphokinase, catalytic domain"/>
    <property type="match status" value="1"/>
</dbReference>
<dbReference type="GO" id="GO:0005524">
    <property type="term" value="F:ATP binding"/>
    <property type="evidence" value="ECO:0007669"/>
    <property type="project" value="UniProtKB-KW"/>
</dbReference>
<accession>A0A7C8L5K1</accession>
<keyword evidence="8" id="KW-1185">Reference proteome</keyword>
<evidence type="ECO:0000256" key="5">
    <source>
        <dbReference type="NCBIfam" id="TIGR01378"/>
    </source>
</evidence>
<evidence type="ECO:0000256" key="2">
    <source>
        <dbReference type="ARBA" id="ARBA00022741"/>
    </source>
</evidence>
<gene>
    <name evidence="7" type="ORF">F9U64_03515</name>
</gene>
<dbReference type="Proteomes" id="UP000480246">
    <property type="component" value="Unassembled WGS sequence"/>
</dbReference>
<dbReference type="GO" id="GO:0016301">
    <property type="term" value="F:kinase activity"/>
    <property type="evidence" value="ECO:0007669"/>
    <property type="project" value="UniProtKB-KW"/>
</dbReference>
<dbReference type="InterPro" id="IPR007371">
    <property type="entry name" value="TPK_catalytic"/>
</dbReference>
<dbReference type="InterPro" id="IPR036371">
    <property type="entry name" value="TPK_B1-bd_sf"/>
</dbReference>
<comment type="caution">
    <text evidence="7">The sequence shown here is derived from an EMBL/GenBank/DDBJ whole genome shotgun (WGS) entry which is preliminary data.</text>
</comment>
<dbReference type="OrthoDB" id="9804377at2"/>
<dbReference type="SUPFAM" id="SSF63862">
    <property type="entry name" value="Thiamin pyrophosphokinase, substrate-binding domain"/>
    <property type="match status" value="1"/>
</dbReference>
<proteinExistence type="predicted"/>
<organism evidence="7 8">
    <name type="scientific">Gracilibacillus oryzae</name>
    <dbReference type="NCBI Taxonomy" id="1672701"/>
    <lineage>
        <taxon>Bacteria</taxon>
        <taxon>Bacillati</taxon>
        <taxon>Bacillota</taxon>
        <taxon>Bacilli</taxon>
        <taxon>Bacillales</taxon>
        <taxon>Bacillaceae</taxon>
        <taxon>Gracilibacillus</taxon>
    </lineage>
</organism>
<keyword evidence="4" id="KW-0067">ATP-binding</keyword>